<organism evidence="3 4">
    <name type="scientific">Posidoniimonas corsicana</name>
    <dbReference type="NCBI Taxonomy" id="1938618"/>
    <lineage>
        <taxon>Bacteria</taxon>
        <taxon>Pseudomonadati</taxon>
        <taxon>Planctomycetota</taxon>
        <taxon>Planctomycetia</taxon>
        <taxon>Pirellulales</taxon>
        <taxon>Lacipirellulaceae</taxon>
        <taxon>Posidoniimonas</taxon>
    </lineage>
</organism>
<keyword evidence="4" id="KW-1185">Reference proteome</keyword>
<feature type="signal peptide" evidence="1">
    <location>
        <begin position="1"/>
        <end position="20"/>
    </location>
</feature>
<protein>
    <submittedName>
        <fullName evidence="3">Immunogenic protein MPT70</fullName>
    </submittedName>
</protein>
<evidence type="ECO:0000313" key="4">
    <source>
        <dbReference type="Proteomes" id="UP000316714"/>
    </source>
</evidence>
<dbReference type="FunFam" id="2.30.180.10:FF:000032">
    <property type="entry name" value="Fasciclin domain-containing protein, putative"/>
    <property type="match status" value="1"/>
</dbReference>
<keyword evidence="1" id="KW-0732">Signal</keyword>
<dbReference type="InterPro" id="IPR050904">
    <property type="entry name" value="Adhesion/Biosynth-related"/>
</dbReference>
<comment type="caution">
    <text evidence="3">The sequence shown here is derived from an EMBL/GenBank/DDBJ whole genome shotgun (WGS) entry which is preliminary data.</text>
</comment>
<dbReference type="SMART" id="SM00554">
    <property type="entry name" value="FAS1"/>
    <property type="match status" value="2"/>
</dbReference>
<evidence type="ECO:0000259" key="2">
    <source>
        <dbReference type="PROSITE" id="PS50213"/>
    </source>
</evidence>
<dbReference type="PROSITE" id="PS50213">
    <property type="entry name" value="FAS1"/>
    <property type="match status" value="2"/>
</dbReference>
<proteinExistence type="predicted"/>
<dbReference type="Proteomes" id="UP000316714">
    <property type="component" value="Unassembled WGS sequence"/>
</dbReference>
<gene>
    <name evidence="3" type="ORF">KOR34_14720</name>
</gene>
<dbReference type="PANTHER" id="PTHR10900">
    <property type="entry name" value="PERIOSTIN-RELATED"/>
    <property type="match status" value="1"/>
</dbReference>
<feature type="chain" id="PRO_5022695223" evidence="1">
    <location>
        <begin position="21"/>
        <end position="323"/>
    </location>
</feature>
<reference evidence="3 4" key="1">
    <citation type="submission" date="2019-02" db="EMBL/GenBank/DDBJ databases">
        <title>Deep-cultivation of Planctomycetes and their phenomic and genomic characterization uncovers novel biology.</title>
        <authorList>
            <person name="Wiegand S."/>
            <person name="Jogler M."/>
            <person name="Boedeker C."/>
            <person name="Pinto D."/>
            <person name="Vollmers J."/>
            <person name="Rivas-Marin E."/>
            <person name="Kohn T."/>
            <person name="Peeters S.H."/>
            <person name="Heuer A."/>
            <person name="Rast P."/>
            <person name="Oberbeckmann S."/>
            <person name="Bunk B."/>
            <person name="Jeske O."/>
            <person name="Meyerdierks A."/>
            <person name="Storesund J.E."/>
            <person name="Kallscheuer N."/>
            <person name="Luecker S."/>
            <person name="Lage O.M."/>
            <person name="Pohl T."/>
            <person name="Merkel B.J."/>
            <person name="Hornburger P."/>
            <person name="Mueller R.-W."/>
            <person name="Bruemmer F."/>
            <person name="Labrenz M."/>
            <person name="Spormann A.M."/>
            <person name="Op Den Camp H."/>
            <person name="Overmann J."/>
            <person name="Amann R."/>
            <person name="Jetten M.S.M."/>
            <person name="Mascher T."/>
            <person name="Medema M.H."/>
            <person name="Devos D.P."/>
            <person name="Kaster A.-K."/>
            <person name="Ovreas L."/>
            <person name="Rohde M."/>
            <person name="Galperin M.Y."/>
            <person name="Jogler C."/>
        </authorList>
    </citation>
    <scope>NUCLEOTIDE SEQUENCE [LARGE SCALE GENOMIC DNA]</scope>
    <source>
        <strain evidence="3 4">KOR34</strain>
    </source>
</reference>
<feature type="domain" description="FAS1" evidence="2">
    <location>
        <begin position="162"/>
        <end position="294"/>
    </location>
</feature>
<sequence length="323" mass="33012" precursor="true">MRILMTIAAAVLLFPPTDSARGAEGKQDIVDTAVSAGSFGTLATALKAANLVETLKGDGPFTVFAPTDAAFKALPEGTVHELLKPENKKKLASVLTYHVVPGASPAADVTKVKGLTTVNGQRVDIAVDAGKVKVDDATVVSADIHCSNGVIHVIDRVILPASDDIPTTAKKAEAFSTLLAAAKQAGLAEALAGEGPFTVFAPTDQAFEKLPAGTVESLLKPENKDRLASILKHHVVSGRVYSDAAVKAGKAETLNGDSLTIAKAKDGAKVGNARLLSTDIDASNGVIHVIDTVLLPKGGTQASSQVPSALHVSAQASCPAAGH</sequence>
<name>A0A5C5VD88_9BACT</name>
<feature type="domain" description="FAS1" evidence="2">
    <location>
        <begin position="26"/>
        <end position="158"/>
    </location>
</feature>
<dbReference type="InterPro" id="IPR036378">
    <property type="entry name" value="FAS1_dom_sf"/>
</dbReference>
<dbReference type="PANTHER" id="PTHR10900:SF77">
    <property type="entry name" value="FI19380P1"/>
    <property type="match status" value="1"/>
</dbReference>
<dbReference type="AlphaFoldDB" id="A0A5C5VD88"/>
<dbReference type="FunFam" id="2.30.180.10:FF:000019">
    <property type="entry name" value="Cell surface lipoprotein"/>
    <property type="match status" value="1"/>
</dbReference>
<dbReference type="Pfam" id="PF02469">
    <property type="entry name" value="Fasciclin"/>
    <property type="match status" value="2"/>
</dbReference>
<dbReference type="SUPFAM" id="SSF82153">
    <property type="entry name" value="FAS1 domain"/>
    <property type="match status" value="2"/>
</dbReference>
<dbReference type="Gene3D" id="2.30.180.10">
    <property type="entry name" value="FAS1 domain"/>
    <property type="match status" value="2"/>
</dbReference>
<dbReference type="EMBL" id="SIHJ01000001">
    <property type="protein sequence ID" value="TWT36566.1"/>
    <property type="molecule type" value="Genomic_DNA"/>
</dbReference>
<accession>A0A5C5VD88</accession>
<dbReference type="InterPro" id="IPR000782">
    <property type="entry name" value="FAS1_domain"/>
</dbReference>
<dbReference type="GO" id="GO:0005615">
    <property type="term" value="C:extracellular space"/>
    <property type="evidence" value="ECO:0007669"/>
    <property type="project" value="TreeGrafter"/>
</dbReference>
<evidence type="ECO:0000313" key="3">
    <source>
        <dbReference type="EMBL" id="TWT36566.1"/>
    </source>
</evidence>
<evidence type="ECO:0000256" key="1">
    <source>
        <dbReference type="SAM" id="SignalP"/>
    </source>
</evidence>